<comment type="caution">
    <text evidence="1">The sequence shown here is derived from an EMBL/GenBank/DDBJ whole genome shotgun (WGS) entry which is preliminary data.</text>
</comment>
<sequence length="98" mass="11399">MDDGHWTKSQRHWIFGQNFSDEDLTLTTSCDPLTTVDKSNIRPDCDLIYHDCRLSEFRSHLDSQIDIRQSAGLFCEHPASKFSVSRFALFMKIKSMKL</sequence>
<proteinExistence type="predicted"/>
<dbReference type="Proteomes" id="UP001367676">
    <property type="component" value="Unassembled WGS sequence"/>
</dbReference>
<keyword evidence="2" id="KW-1185">Reference proteome</keyword>
<dbReference type="AlphaFoldDB" id="A0AAN9T8T7"/>
<accession>A0AAN9T8T7</accession>
<evidence type="ECO:0000313" key="1">
    <source>
        <dbReference type="EMBL" id="KAK7576219.1"/>
    </source>
</evidence>
<reference evidence="1 2" key="1">
    <citation type="submission" date="2024-03" db="EMBL/GenBank/DDBJ databases">
        <title>Adaptation during the transition from Ophiocordyceps entomopathogen to insect associate is accompanied by gene loss and intensified selection.</title>
        <authorList>
            <person name="Ward C.M."/>
            <person name="Onetto C.A."/>
            <person name="Borneman A.R."/>
        </authorList>
    </citation>
    <scope>NUCLEOTIDE SEQUENCE [LARGE SCALE GENOMIC DNA]</scope>
    <source>
        <strain evidence="1">AWRI1</strain>
        <tissue evidence="1">Single Adult Female</tissue>
    </source>
</reference>
<evidence type="ECO:0000313" key="2">
    <source>
        <dbReference type="Proteomes" id="UP001367676"/>
    </source>
</evidence>
<protein>
    <submittedName>
        <fullName evidence="1">Uncharacterized protein</fullName>
    </submittedName>
</protein>
<gene>
    <name evidence="1" type="ORF">V9T40_012505</name>
</gene>
<dbReference type="EMBL" id="JBBCAQ010000036">
    <property type="protein sequence ID" value="KAK7576219.1"/>
    <property type="molecule type" value="Genomic_DNA"/>
</dbReference>
<organism evidence="1 2">
    <name type="scientific">Parthenolecanium corni</name>
    <dbReference type="NCBI Taxonomy" id="536013"/>
    <lineage>
        <taxon>Eukaryota</taxon>
        <taxon>Metazoa</taxon>
        <taxon>Ecdysozoa</taxon>
        <taxon>Arthropoda</taxon>
        <taxon>Hexapoda</taxon>
        <taxon>Insecta</taxon>
        <taxon>Pterygota</taxon>
        <taxon>Neoptera</taxon>
        <taxon>Paraneoptera</taxon>
        <taxon>Hemiptera</taxon>
        <taxon>Sternorrhyncha</taxon>
        <taxon>Coccoidea</taxon>
        <taxon>Coccidae</taxon>
        <taxon>Parthenolecanium</taxon>
    </lineage>
</organism>
<name>A0AAN9T8T7_9HEMI</name>